<evidence type="ECO:0000256" key="4">
    <source>
        <dbReference type="ARBA" id="ARBA00054927"/>
    </source>
</evidence>
<gene>
    <name evidence="7" type="ORF">METBIDRAFT_31198</name>
</gene>
<keyword evidence="3" id="KW-0175">Coiled coil</keyword>
<comment type="subcellular location">
    <subcellularLocation>
        <location evidence="1">Vacuole</location>
    </subcellularLocation>
</comment>
<sequence length="330" mass="37928">MSVISIPSYKDENGVAYYDINVRLPLRSITTSKRYSDFVSLQKSICAELGISQADFPYSLPPKSGIFANKHAVALERQATLAEFLERLIKDRDMQNSEILHEFLELPPKFKFTSDFFKDGNEDSNPDEKFLIIEDSQQISRMQWLTYLKAVRVVVESLENSGHLAAKLANREKATKYIRPNMEKLTEALQHMSQEDIISPLEFKQRTSMLSSLQSQMEQLVMDKPFASSPETNVKLSKRVFYQASNPPIETPKTLPLSNKALLQHQQQIHTDQDRELEALRKIIARQREIGETINKEVEEQMEILDSFSNEVDTSGDKIRSARERVKKIT</sequence>
<accession>A0A1A0HEE3</accession>
<dbReference type="InterPro" id="IPR000727">
    <property type="entry name" value="T_SNARE_dom"/>
</dbReference>
<dbReference type="InterPro" id="IPR001683">
    <property type="entry name" value="PX_dom"/>
</dbReference>
<feature type="domain" description="T-SNARE coiled-coil homology" evidence="5">
    <location>
        <begin position="267"/>
        <end position="329"/>
    </location>
</feature>
<dbReference type="PROSITE" id="PS50192">
    <property type="entry name" value="T_SNARE"/>
    <property type="match status" value="1"/>
</dbReference>
<dbReference type="EMBL" id="LXTC01000002">
    <property type="protein sequence ID" value="OBA22273.1"/>
    <property type="molecule type" value="Genomic_DNA"/>
</dbReference>
<dbReference type="RefSeq" id="XP_018712769.1">
    <property type="nucleotide sequence ID" value="XM_018855805.1"/>
</dbReference>
<dbReference type="STRING" id="869754.A0A1A0HEE3"/>
<comment type="function">
    <text evidence="4">Essential for proper morphogenesis of the vacuole. May exist as structural reinforcement on the surface of the vacuolar membrane and be required for maintenance against rupture by osmotic pressure.</text>
</comment>
<dbReference type="SUPFAM" id="SSF58038">
    <property type="entry name" value="SNARE fusion complex"/>
    <property type="match status" value="1"/>
</dbReference>
<dbReference type="OrthoDB" id="428895at2759"/>
<evidence type="ECO:0000259" key="6">
    <source>
        <dbReference type="PROSITE" id="PS50195"/>
    </source>
</evidence>
<dbReference type="PROSITE" id="PS50195">
    <property type="entry name" value="PX"/>
    <property type="match status" value="1"/>
</dbReference>
<name>A0A1A0HEE3_9ASCO</name>
<dbReference type="FunFam" id="1.20.5.110:FF:000058">
    <property type="entry name" value="VAM7p Vacuolar SNARE protein"/>
    <property type="match status" value="1"/>
</dbReference>
<dbReference type="GO" id="GO:0035091">
    <property type="term" value="F:phosphatidylinositol binding"/>
    <property type="evidence" value="ECO:0007669"/>
    <property type="project" value="InterPro"/>
</dbReference>
<evidence type="ECO:0000313" key="7">
    <source>
        <dbReference type="EMBL" id="OBA22273.1"/>
    </source>
</evidence>
<dbReference type="GeneID" id="30028781"/>
<dbReference type="Proteomes" id="UP000092555">
    <property type="component" value="Unassembled WGS sequence"/>
</dbReference>
<reference evidence="7 8" key="1">
    <citation type="submission" date="2016-05" db="EMBL/GenBank/DDBJ databases">
        <title>Comparative genomics of biotechnologically important yeasts.</title>
        <authorList>
            <consortium name="DOE Joint Genome Institute"/>
            <person name="Riley R."/>
            <person name="Haridas S."/>
            <person name="Wolfe K.H."/>
            <person name="Lopes M.R."/>
            <person name="Hittinger C.T."/>
            <person name="Goker M."/>
            <person name="Salamov A."/>
            <person name="Wisecaver J."/>
            <person name="Long T.M."/>
            <person name="Aerts A.L."/>
            <person name="Barry K."/>
            <person name="Choi C."/>
            <person name="Clum A."/>
            <person name="Coughlan A.Y."/>
            <person name="Deshpande S."/>
            <person name="Douglass A.P."/>
            <person name="Hanson S.J."/>
            <person name="Klenk H.-P."/>
            <person name="LaButti K."/>
            <person name="Lapidus A."/>
            <person name="Lindquist E."/>
            <person name="Lipzen A."/>
            <person name="Meier-kolthoff J.P."/>
            <person name="Ohm R.A."/>
            <person name="Otillar R.P."/>
            <person name="Pangilinan J."/>
            <person name="Peng Y."/>
            <person name="Rokas A."/>
            <person name="Rosa C.A."/>
            <person name="Scheuner C."/>
            <person name="Sibirny A.A."/>
            <person name="Slot J.C."/>
            <person name="Stielow J.B."/>
            <person name="Sun H."/>
            <person name="Kurtzman C.P."/>
            <person name="Blackwell M."/>
            <person name="Grigoriev I.V."/>
            <person name="Jeffries T.W."/>
        </authorList>
    </citation>
    <scope>NUCLEOTIDE SEQUENCE [LARGE SCALE GENOMIC DNA]</scope>
    <source>
        <strain evidence="7 8">NRRL YB-4993</strain>
    </source>
</reference>
<comment type="caution">
    <text evidence="7">The sequence shown here is derived from an EMBL/GenBank/DDBJ whole genome shotgun (WGS) entry which is preliminary data.</text>
</comment>
<organism evidence="7 8">
    <name type="scientific">Metschnikowia bicuspidata var. bicuspidata NRRL YB-4993</name>
    <dbReference type="NCBI Taxonomy" id="869754"/>
    <lineage>
        <taxon>Eukaryota</taxon>
        <taxon>Fungi</taxon>
        <taxon>Dikarya</taxon>
        <taxon>Ascomycota</taxon>
        <taxon>Saccharomycotina</taxon>
        <taxon>Pichiomycetes</taxon>
        <taxon>Metschnikowiaceae</taxon>
        <taxon>Metschnikowia</taxon>
    </lineage>
</organism>
<dbReference type="CDD" id="cd15858">
    <property type="entry name" value="SNARE_VAM7"/>
    <property type="match status" value="1"/>
</dbReference>
<feature type="domain" description="PX" evidence="6">
    <location>
        <begin position="1"/>
        <end position="111"/>
    </location>
</feature>
<dbReference type="InterPro" id="IPR036871">
    <property type="entry name" value="PX_dom_sf"/>
</dbReference>
<evidence type="ECO:0008006" key="9">
    <source>
        <dbReference type="Google" id="ProtNLM"/>
    </source>
</evidence>
<dbReference type="SMART" id="SM00312">
    <property type="entry name" value="PX"/>
    <property type="match status" value="1"/>
</dbReference>
<dbReference type="Gene3D" id="3.30.1520.10">
    <property type="entry name" value="Phox-like domain"/>
    <property type="match status" value="1"/>
</dbReference>
<evidence type="ECO:0000256" key="1">
    <source>
        <dbReference type="ARBA" id="ARBA00004116"/>
    </source>
</evidence>
<proteinExistence type="predicted"/>
<protein>
    <recommendedName>
        <fullName evidence="9">Phox-like protein</fullName>
    </recommendedName>
</protein>
<evidence type="ECO:0000313" key="8">
    <source>
        <dbReference type="Proteomes" id="UP000092555"/>
    </source>
</evidence>
<evidence type="ECO:0000256" key="3">
    <source>
        <dbReference type="ARBA" id="ARBA00023054"/>
    </source>
</evidence>
<dbReference type="GO" id="GO:0000329">
    <property type="term" value="C:fungal-type vacuole membrane"/>
    <property type="evidence" value="ECO:0007669"/>
    <property type="project" value="UniProtKB-ARBA"/>
</dbReference>
<dbReference type="AlphaFoldDB" id="A0A1A0HEE3"/>
<dbReference type="GO" id="GO:0007034">
    <property type="term" value="P:vacuolar transport"/>
    <property type="evidence" value="ECO:0007669"/>
    <property type="project" value="UniProtKB-ARBA"/>
</dbReference>
<dbReference type="Gene3D" id="1.20.5.110">
    <property type="match status" value="1"/>
</dbReference>
<evidence type="ECO:0000259" key="5">
    <source>
        <dbReference type="PROSITE" id="PS50192"/>
    </source>
</evidence>
<dbReference type="GO" id="GO:0016192">
    <property type="term" value="P:vesicle-mediated transport"/>
    <property type="evidence" value="ECO:0007669"/>
    <property type="project" value="UniProtKB-ARBA"/>
</dbReference>
<dbReference type="GO" id="GO:0097576">
    <property type="term" value="P:vacuole fusion"/>
    <property type="evidence" value="ECO:0007669"/>
    <property type="project" value="UniProtKB-ARBA"/>
</dbReference>
<evidence type="ECO:0000256" key="2">
    <source>
        <dbReference type="ARBA" id="ARBA00022554"/>
    </source>
</evidence>
<keyword evidence="8" id="KW-1185">Reference proteome</keyword>
<keyword evidence="2" id="KW-0926">Vacuole</keyword>
<dbReference type="SUPFAM" id="SSF64268">
    <property type="entry name" value="PX domain"/>
    <property type="match status" value="1"/>
</dbReference>
<dbReference type="SMART" id="SM00397">
    <property type="entry name" value="t_SNARE"/>
    <property type="match status" value="1"/>
</dbReference>
<dbReference type="Pfam" id="PF00787">
    <property type="entry name" value="PX"/>
    <property type="match status" value="1"/>
</dbReference>